<accession>A0A4U1EV78</accession>
<comment type="caution">
    <text evidence="2">The sequence shown here is derived from an EMBL/GenBank/DDBJ whole genome shotgun (WGS) entry which is preliminary data.</text>
</comment>
<evidence type="ECO:0000256" key="1">
    <source>
        <dbReference type="SAM" id="MobiDB-lite"/>
    </source>
</evidence>
<protein>
    <submittedName>
        <fullName evidence="2">Uncharacterized protein</fullName>
    </submittedName>
</protein>
<proteinExistence type="predicted"/>
<dbReference type="EMBL" id="RWIC01000725">
    <property type="protein sequence ID" value="TKC40635.1"/>
    <property type="molecule type" value="Genomic_DNA"/>
</dbReference>
<dbReference type="Proteomes" id="UP000308365">
    <property type="component" value="Unassembled WGS sequence"/>
</dbReference>
<feature type="compositionally biased region" description="Basic and acidic residues" evidence="1">
    <location>
        <begin position="303"/>
        <end position="317"/>
    </location>
</feature>
<feature type="compositionally biased region" description="Basic and acidic residues" evidence="1">
    <location>
        <begin position="276"/>
        <end position="290"/>
    </location>
</feature>
<feature type="region of interest" description="Disordered" evidence="1">
    <location>
        <begin position="901"/>
        <end position="930"/>
    </location>
</feature>
<organism evidence="2 3">
    <name type="scientific">Monodon monoceros</name>
    <name type="common">Narwhal</name>
    <name type="synonym">Ceratodon monodon</name>
    <dbReference type="NCBI Taxonomy" id="40151"/>
    <lineage>
        <taxon>Eukaryota</taxon>
        <taxon>Metazoa</taxon>
        <taxon>Chordata</taxon>
        <taxon>Craniata</taxon>
        <taxon>Vertebrata</taxon>
        <taxon>Euteleostomi</taxon>
        <taxon>Mammalia</taxon>
        <taxon>Eutheria</taxon>
        <taxon>Laurasiatheria</taxon>
        <taxon>Artiodactyla</taxon>
        <taxon>Whippomorpha</taxon>
        <taxon>Cetacea</taxon>
        <taxon>Odontoceti</taxon>
        <taxon>Monodontidae</taxon>
        <taxon>Monodon</taxon>
    </lineage>
</organism>
<sequence>MGYKWKPIYDGENWRARLKLEQSSLDKLAVNQSQVALLPSTYIYRLSVPMDFTPRRVPEGDDEQEDVLRISPTGNIQHTKIQIVHFLPYSLEFHLHQKEVGTNAAERAASGDWHLRTETKGETSCMTVKTLDMYYTGMEAILSEEQPGKEKEERKEAETQTTLDAAILQPLSNEGVSPTTVQTGPTSLKPSANICLPENAEFYKPEMEKMRKLYTLISLKMQKKAKMKTFGLKLEVEGAVVCGLDLSETKAARQRPWLLQEPYRLRGTHRLRKHHETGPRDPAGRPRELVQAHTAERRRRGDRRSSGTDGHFREHDSSCSAAAWPLSAPVAEPGSEHRLGCHQHAGRPRLPCCEGHRILRRTTRATPYAVAPGESQGTLNQGPPGPLCSLFTLRIRGAEKHHHIKGEVGKRGQFSTPWDSRKALLFSKYTLPSVGKVVHFRSANKNDLRINCCANHRYPETYVDTQGNGKSRAGEAGLYPEDPFEQSGDSVRIVAERALSRVAMKTVRYVMRLEEFWVAEGQGLQKDMWKLASDKMSQKEGPIQIKTRRAGGQGHGVATVNEMDSTHNSKALASEETGGPIHSNSSTLILKKTNSDYPNSIFNFPSSDFPKHFTDTTKFSTRSDTPGAEKHLAMMNPLNFLVTQSRKGPTHFRGGIGNIQSPLSHVLKSQLQLHEHQLINILQRAEKFFLSQRWRISMLIINRTEERAEEKHHVKGRRGTKQVNITQLEIRSIDTETLRIVEQISLNLEVSGIKFYSFKYLSVVYTHYAISTKDEFGDDENKETASARIRESLFLQTHPTFFRKRSRFEKRREEHARTCCKEPETLADESVLLRLRRSLRSTLPPPQQLPQLPPPVTLPLKLVFPQQVTLPQPLALPQPLVLPLPPLATAGTGLLPRHDPSAATIRGKPAASGSTETLPQQPAAGTGRRSFDVTSGRIAYGFEARNAKEKEQCVKAAMEKNRREFREYFRRLCISCIECMRDKKKTRTLAEDPTTAS</sequence>
<evidence type="ECO:0000313" key="3">
    <source>
        <dbReference type="Proteomes" id="UP000308365"/>
    </source>
</evidence>
<dbReference type="AlphaFoldDB" id="A0A4U1EV78"/>
<evidence type="ECO:0000313" key="2">
    <source>
        <dbReference type="EMBL" id="TKC40635.1"/>
    </source>
</evidence>
<feature type="region of interest" description="Disordered" evidence="1">
    <location>
        <begin position="268"/>
        <end position="318"/>
    </location>
</feature>
<name>A0A4U1EV78_MONMO</name>
<reference evidence="3" key="1">
    <citation type="journal article" date="2019" name="IScience">
        <title>Narwhal Genome Reveals Long-Term Low Genetic Diversity despite Current Large Abundance Size.</title>
        <authorList>
            <person name="Westbury M.V."/>
            <person name="Petersen B."/>
            <person name="Garde E."/>
            <person name="Heide-Jorgensen M.P."/>
            <person name="Lorenzen E.D."/>
        </authorList>
    </citation>
    <scope>NUCLEOTIDE SEQUENCE [LARGE SCALE GENOMIC DNA]</scope>
</reference>
<gene>
    <name evidence="2" type="ORF">EI555_008797</name>
</gene>